<feature type="transmembrane region" description="Helical" evidence="1">
    <location>
        <begin position="60"/>
        <end position="81"/>
    </location>
</feature>
<sequence length="123" mass="13282">MPTNEPAISRPALAPGLLAAIALLAGLALLGSPDGYIVIRYIVSILALIIVVFAVQAKKWWWLVGLVPIAVLWNPVFPITIDDQPWLFLQFAACVVFVGAAIRITVPNPAARNQASRGNTTRR</sequence>
<dbReference type="Proteomes" id="UP000230161">
    <property type="component" value="Unassembled WGS sequence"/>
</dbReference>
<evidence type="ECO:0000313" key="3">
    <source>
        <dbReference type="Proteomes" id="UP000230161"/>
    </source>
</evidence>
<evidence type="ECO:0000313" key="2">
    <source>
        <dbReference type="EMBL" id="PJJ61473.1"/>
    </source>
</evidence>
<dbReference type="InterPro" id="IPR046548">
    <property type="entry name" value="DUF6804"/>
</dbReference>
<dbReference type="Pfam" id="PF20619">
    <property type="entry name" value="DUF6804"/>
    <property type="match status" value="1"/>
</dbReference>
<protein>
    <submittedName>
        <fullName evidence="2">Uncharacterized protein</fullName>
    </submittedName>
</protein>
<evidence type="ECO:0000256" key="1">
    <source>
        <dbReference type="SAM" id="Phobius"/>
    </source>
</evidence>
<feature type="transmembrane region" description="Helical" evidence="1">
    <location>
        <begin position="37"/>
        <end position="55"/>
    </location>
</feature>
<feature type="transmembrane region" description="Helical" evidence="1">
    <location>
        <begin position="87"/>
        <end position="106"/>
    </location>
</feature>
<dbReference type="EMBL" id="PGFB01000004">
    <property type="protein sequence ID" value="PJJ61473.1"/>
    <property type="molecule type" value="Genomic_DNA"/>
</dbReference>
<keyword evidence="3" id="KW-1185">Reference proteome</keyword>
<name>A0A2M9BU53_9MICO</name>
<dbReference type="OrthoDB" id="5125716at2"/>
<feature type="transmembrane region" description="Helical" evidence="1">
    <location>
        <begin position="12"/>
        <end position="31"/>
    </location>
</feature>
<accession>A0A2M9BU53</accession>
<gene>
    <name evidence="2" type="ORF">CLV54_2418</name>
</gene>
<keyword evidence="1" id="KW-1133">Transmembrane helix</keyword>
<reference evidence="2 3" key="1">
    <citation type="submission" date="2017-11" db="EMBL/GenBank/DDBJ databases">
        <title>Genomic Encyclopedia of Archaeal and Bacterial Type Strains, Phase II (KMG-II): From Individual Species to Whole Genera.</title>
        <authorList>
            <person name="Goeker M."/>
        </authorList>
    </citation>
    <scope>NUCLEOTIDE SEQUENCE [LARGE SCALE GENOMIC DNA]</scope>
    <source>
        <strain evidence="2 3">DSM 25625</strain>
    </source>
</reference>
<organism evidence="2 3">
    <name type="scientific">Compostimonas suwonensis</name>
    <dbReference type="NCBI Taxonomy" id="1048394"/>
    <lineage>
        <taxon>Bacteria</taxon>
        <taxon>Bacillati</taxon>
        <taxon>Actinomycetota</taxon>
        <taxon>Actinomycetes</taxon>
        <taxon>Micrococcales</taxon>
        <taxon>Microbacteriaceae</taxon>
        <taxon>Compostimonas</taxon>
    </lineage>
</organism>
<dbReference type="RefSeq" id="WP_100345211.1">
    <property type="nucleotide sequence ID" value="NZ_PGFB01000004.1"/>
</dbReference>
<keyword evidence="1" id="KW-0812">Transmembrane</keyword>
<comment type="caution">
    <text evidence="2">The sequence shown here is derived from an EMBL/GenBank/DDBJ whole genome shotgun (WGS) entry which is preliminary data.</text>
</comment>
<proteinExistence type="predicted"/>
<dbReference type="AlphaFoldDB" id="A0A2M9BU53"/>
<keyword evidence="1" id="KW-0472">Membrane</keyword>